<name>A0AAN0IVC6_AMPQE</name>
<evidence type="ECO:0000313" key="4">
    <source>
        <dbReference type="EnsemblMetazoa" id="XP_011409958.2"/>
    </source>
</evidence>
<dbReference type="EnsemblMetazoa" id="XM_011411656.2">
    <property type="protein sequence ID" value="XP_011409958.2"/>
    <property type="gene ID" value="LOC105316617"/>
</dbReference>
<sequence>MKGNMTYNSTIEEVSFVYFSGYNRLLSRYNCNSATACQMQMEYQAMTGGLTTAQYTITFYKVTPSTLGKLLACKTSLGFQKIFPRRSIYESQCDSASSTYVFPPSIYSIADNFDVSIYTRGYIDEKQLRLMLSTDHTHILIPSSTRLYEIKFYIGVIYSDTFDCPLTEDGQPRFVNLNDNINRDYPNMKIINSYTWIWPSFRRKLYELKCRYYRNVDGKHTRFYKTKFLTMTKIDVPSLTLLDNFHIDEDFIARAYMVVGSNTPVSMSSITFTRLNGNIPDEVSLVHDYSFFEFHYFNLTFPINLNTFGLYNLTVRLSTGETFTETFNAANSYNTTLKSISVVPLQKIAANGTDVVLECTVELQGPGMINWTRQGENIRDVPSISIELDPSSTDTFKITRLIFSPIDYEDTGIYTCSARASYRIYESTEVLVLPPDSPYFNPEEEDGTGDGGNDRSNGPIDPDVYVIVGGVVGGLLFFIGIVVVAGVGMYCFWKHYYIYVYDKRKILICARYKKVPMEGDGTEAAPEDQEYCMDRGEEESIKNEEIQKNPIEGDPIKDIVSAAIGTAMTDNGKEKRKGRAKRNSNTKESTKDEEHVENIDSMNETLGHQGTTDKKKAKGGTGGMHSELEQALKARKVDEKSKPSTSETRNDVEEKSEEKKDWGKEKDDLEREKERERDDLERAKERGAREDRSRERRDREDRHREDRSRERRDRKDRYRERSREDRSRERSREDRYRERSREDRSRERSREDRSRERSREDRYRERRREDRYRERSREDRSRERQSREERSRDRRQIKRKKRS</sequence>
<feature type="compositionally biased region" description="Basic residues" evidence="1">
    <location>
        <begin position="574"/>
        <end position="584"/>
    </location>
</feature>
<evidence type="ECO:0000256" key="2">
    <source>
        <dbReference type="SAM" id="Phobius"/>
    </source>
</evidence>
<feature type="transmembrane region" description="Helical" evidence="2">
    <location>
        <begin position="464"/>
        <end position="493"/>
    </location>
</feature>
<feature type="compositionally biased region" description="Polar residues" evidence="1">
    <location>
        <begin position="600"/>
        <end position="609"/>
    </location>
</feature>
<dbReference type="InterPro" id="IPR003599">
    <property type="entry name" value="Ig_sub"/>
</dbReference>
<evidence type="ECO:0000259" key="3">
    <source>
        <dbReference type="PROSITE" id="PS50835"/>
    </source>
</evidence>
<dbReference type="KEGG" id="aqu:105316617"/>
<feature type="compositionally biased region" description="Basic and acidic residues" evidence="1">
    <location>
        <begin position="626"/>
        <end position="794"/>
    </location>
</feature>
<feature type="region of interest" description="Disordered" evidence="1">
    <location>
        <begin position="436"/>
        <end position="456"/>
    </location>
</feature>
<organism evidence="4 5">
    <name type="scientific">Amphimedon queenslandica</name>
    <name type="common">Sponge</name>
    <dbReference type="NCBI Taxonomy" id="400682"/>
    <lineage>
        <taxon>Eukaryota</taxon>
        <taxon>Metazoa</taxon>
        <taxon>Porifera</taxon>
        <taxon>Demospongiae</taxon>
        <taxon>Heteroscleromorpha</taxon>
        <taxon>Haplosclerida</taxon>
        <taxon>Niphatidae</taxon>
        <taxon>Amphimedon</taxon>
    </lineage>
</organism>
<dbReference type="Gene3D" id="2.60.40.10">
    <property type="entry name" value="Immunoglobulins"/>
    <property type="match status" value="1"/>
</dbReference>
<dbReference type="CDD" id="cd00096">
    <property type="entry name" value="Ig"/>
    <property type="match status" value="1"/>
</dbReference>
<keyword evidence="5" id="KW-1185">Reference proteome</keyword>
<evidence type="ECO:0000313" key="5">
    <source>
        <dbReference type="Proteomes" id="UP000007879"/>
    </source>
</evidence>
<dbReference type="SUPFAM" id="SSF48726">
    <property type="entry name" value="Immunoglobulin"/>
    <property type="match status" value="1"/>
</dbReference>
<dbReference type="AlphaFoldDB" id="A0AAN0IVC6"/>
<dbReference type="RefSeq" id="XP_011409958.2">
    <property type="nucleotide sequence ID" value="XM_011411656.2"/>
</dbReference>
<dbReference type="Proteomes" id="UP000007879">
    <property type="component" value="Unassembled WGS sequence"/>
</dbReference>
<dbReference type="PROSITE" id="PS50835">
    <property type="entry name" value="IG_LIKE"/>
    <property type="match status" value="1"/>
</dbReference>
<dbReference type="SMART" id="SM00408">
    <property type="entry name" value="IGc2"/>
    <property type="match status" value="1"/>
</dbReference>
<evidence type="ECO:0000256" key="1">
    <source>
        <dbReference type="SAM" id="MobiDB-lite"/>
    </source>
</evidence>
<keyword evidence="2" id="KW-0812">Transmembrane</keyword>
<dbReference type="PANTHER" id="PTHR34755">
    <property type="entry name" value="SERINE/ARGININE REPETITIVE MATRIX PROTEIN 3-RELATED"/>
    <property type="match status" value="1"/>
</dbReference>
<protein>
    <recommendedName>
        <fullName evidence="3">Ig-like domain-containing protein</fullName>
    </recommendedName>
</protein>
<keyword evidence="2" id="KW-1133">Transmembrane helix</keyword>
<dbReference type="InterPro" id="IPR052109">
    <property type="entry name" value="SRRM_Domain-Containing"/>
</dbReference>
<dbReference type="InterPro" id="IPR036179">
    <property type="entry name" value="Ig-like_dom_sf"/>
</dbReference>
<feature type="domain" description="Ig-like" evidence="3">
    <location>
        <begin position="338"/>
        <end position="432"/>
    </location>
</feature>
<reference evidence="5" key="1">
    <citation type="journal article" date="2010" name="Nature">
        <title>The Amphimedon queenslandica genome and the evolution of animal complexity.</title>
        <authorList>
            <person name="Srivastava M."/>
            <person name="Simakov O."/>
            <person name="Chapman J."/>
            <person name="Fahey B."/>
            <person name="Gauthier M.E."/>
            <person name="Mitros T."/>
            <person name="Richards G.S."/>
            <person name="Conaco C."/>
            <person name="Dacre M."/>
            <person name="Hellsten U."/>
            <person name="Larroux C."/>
            <person name="Putnam N.H."/>
            <person name="Stanke M."/>
            <person name="Adamska M."/>
            <person name="Darling A."/>
            <person name="Degnan S.M."/>
            <person name="Oakley T.H."/>
            <person name="Plachetzki D.C."/>
            <person name="Zhai Y."/>
            <person name="Adamski M."/>
            <person name="Calcino A."/>
            <person name="Cummins S.F."/>
            <person name="Goodstein D.M."/>
            <person name="Harris C."/>
            <person name="Jackson D.J."/>
            <person name="Leys S.P."/>
            <person name="Shu S."/>
            <person name="Woodcroft B.J."/>
            <person name="Vervoort M."/>
            <person name="Kosik K.S."/>
            <person name="Manning G."/>
            <person name="Degnan B.M."/>
            <person name="Rokhsar D.S."/>
        </authorList>
    </citation>
    <scope>NUCLEOTIDE SEQUENCE [LARGE SCALE GENOMIC DNA]</scope>
</reference>
<feature type="compositionally biased region" description="Basic and acidic residues" evidence="1">
    <location>
        <begin position="588"/>
        <end position="598"/>
    </location>
</feature>
<accession>A0AAN0IVC6</accession>
<feature type="compositionally biased region" description="Basic and acidic residues" evidence="1">
    <location>
        <begin position="535"/>
        <end position="547"/>
    </location>
</feature>
<dbReference type="GeneID" id="105316617"/>
<dbReference type="SMART" id="SM00409">
    <property type="entry name" value="IG"/>
    <property type="match status" value="1"/>
</dbReference>
<reference evidence="4" key="2">
    <citation type="submission" date="2024-06" db="UniProtKB">
        <authorList>
            <consortium name="EnsemblMetazoa"/>
        </authorList>
    </citation>
    <scope>IDENTIFICATION</scope>
</reference>
<dbReference type="InterPro" id="IPR003598">
    <property type="entry name" value="Ig_sub2"/>
</dbReference>
<feature type="region of interest" description="Disordered" evidence="1">
    <location>
        <begin position="567"/>
        <end position="803"/>
    </location>
</feature>
<dbReference type="InterPro" id="IPR007110">
    <property type="entry name" value="Ig-like_dom"/>
</dbReference>
<keyword evidence="2" id="KW-0472">Membrane</keyword>
<dbReference type="PANTHER" id="PTHR34755:SF4">
    <property type="entry name" value="F-BOX DOMAIN-CONTAINING PROTEIN"/>
    <property type="match status" value="1"/>
</dbReference>
<feature type="region of interest" description="Disordered" evidence="1">
    <location>
        <begin position="535"/>
        <end position="554"/>
    </location>
</feature>
<dbReference type="InterPro" id="IPR013783">
    <property type="entry name" value="Ig-like_fold"/>
</dbReference>
<dbReference type="Pfam" id="PF13927">
    <property type="entry name" value="Ig_3"/>
    <property type="match status" value="1"/>
</dbReference>
<proteinExistence type="predicted"/>